<dbReference type="Proteomes" id="UP000325286">
    <property type="component" value="Chromosome"/>
</dbReference>
<evidence type="ECO:0000313" key="2">
    <source>
        <dbReference type="EMBL" id="QEG41381.1"/>
    </source>
</evidence>
<dbReference type="PANTHER" id="PTHR46155:SF1">
    <property type="entry name" value="BIFUNCTIONAL INHIBITOR_LIPID-TRANSFER PROTEIN_SEED STORAGE 2S ALBUMIN SUPERFAMILY PROTEIN"/>
    <property type="match status" value="1"/>
</dbReference>
<dbReference type="AlphaFoldDB" id="A0A5B9R4J1"/>
<protein>
    <recommendedName>
        <fullName evidence="4">Periplasmic folding chaperone</fullName>
    </recommendedName>
</protein>
<accession>A0A5B9R4J1</accession>
<evidence type="ECO:0008006" key="4">
    <source>
        <dbReference type="Google" id="ProtNLM"/>
    </source>
</evidence>
<feature type="compositionally biased region" description="Low complexity" evidence="1">
    <location>
        <begin position="342"/>
        <end position="351"/>
    </location>
</feature>
<feature type="compositionally biased region" description="Acidic residues" evidence="1">
    <location>
        <begin position="332"/>
        <end position="341"/>
    </location>
</feature>
<sequence>MSTSPFELFRRNLKPLMIALTVLAMLAFVVLPAVDSWVRQGGPGGGDNAVVASYKGGEFTTGPVNKFTQNHYRTLQFLQELALETAQAGGTLKVPGFEFDEQRQQISQWGINSQPSAPTSVSVQLDAQRALDLGFDLDHSAVKVWLNNFSDNKFTDTQINQILRRATDRQMGQHDMLEQLRMHLLANAIQQTSLAGLYASGRSTIPPAEQFALYKRLNERAKAIAYPVLVDDFLADTNATPSEAEIQRVYDEGRDAYPNETSDKPGFRRRSAAKFEVVSGDFETFISRLAAEVPEEKLREEYDRQVAAGGFVVPDSMPGENTVPPGDVPPNESDEAAEEQPAEPAEGSPAEPMEDTPAEPAEETPAEPAEETPAEPMEETPAEPAEETPAEPAEETPAEPAEETPAEPAEETPAEPAEETPAEPAEETPAEPAEETPAEPMEETPAEPAEETPAEPAEETPAEPAEETPAEPAEETPAEPAEETPAEPEAEDQSSRMAGSEVRLVAFRPQEDAADTEPQADEPETPADEPEAPADEPEAPADEPEAPADEPKAPAKVRPFEEVRQQIAEQMVTPDAFSKVRDGIAKVKEVMRKYSVEFAIYQAAVEDDTAEGPAPERPDVEALAKQYGLSYELIGPHDAVSIQDTDVGQSAVMTGQFQMGASFPQLMFGGQEGLYSPVETTNFRSGQSFVSWKTEQTPDEVPVLVEVRDEVIAAIRYQEAQELARKAAEELAAEANASPDKPLQEIVPEDRQEFVFDDLGEFPWMLWLGPGRMPMIWNLEALNRVGDDFMRQVFTQPLNEYGVAPNETKSVYYVVKTTQRTPEPEKLRDQFMQATERDTVRGMMTQETLELRQAYQIELTEQLGLEFNEDE</sequence>
<reference evidence="2 3" key="1">
    <citation type="submission" date="2019-08" db="EMBL/GenBank/DDBJ databases">
        <title>Deep-cultivation of Planctomycetes and their phenomic and genomic characterization uncovers novel biology.</title>
        <authorList>
            <person name="Wiegand S."/>
            <person name="Jogler M."/>
            <person name="Boedeker C."/>
            <person name="Pinto D."/>
            <person name="Vollmers J."/>
            <person name="Rivas-Marin E."/>
            <person name="Kohn T."/>
            <person name="Peeters S.H."/>
            <person name="Heuer A."/>
            <person name="Rast P."/>
            <person name="Oberbeckmann S."/>
            <person name="Bunk B."/>
            <person name="Jeske O."/>
            <person name="Meyerdierks A."/>
            <person name="Storesund J.E."/>
            <person name="Kallscheuer N."/>
            <person name="Luecker S."/>
            <person name="Lage O.M."/>
            <person name="Pohl T."/>
            <person name="Merkel B.J."/>
            <person name="Hornburger P."/>
            <person name="Mueller R.-W."/>
            <person name="Bruemmer F."/>
            <person name="Labrenz M."/>
            <person name="Spormann A.M."/>
            <person name="Op den Camp H."/>
            <person name="Overmann J."/>
            <person name="Amann R."/>
            <person name="Jetten M.S.M."/>
            <person name="Mascher T."/>
            <person name="Medema M.H."/>
            <person name="Devos D.P."/>
            <person name="Kaster A.-K."/>
            <person name="Ovreas L."/>
            <person name="Rohde M."/>
            <person name="Galperin M.Y."/>
            <person name="Jogler C."/>
        </authorList>
    </citation>
    <scope>NUCLEOTIDE SEQUENCE [LARGE SCALE GENOMIC DNA]</scope>
    <source>
        <strain evidence="2 3">UC8</strain>
    </source>
</reference>
<feature type="compositionally biased region" description="Acidic residues" evidence="1">
    <location>
        <begin position="512"/>
        <end position="548"/>
    </location>
</feature>
<dbReference type="KEGG" id="rul:UC8_34010"/>
<name>A0A5B9R4J1_9BACT</name>
<evidence type="ECO:0000313" key="3">
    <source>
        <dbReference type="Proteomes" id="UP000325286"/>
    </source>
</evidence>
<dbReference type="PANTHER" id="PTHR46155">
    <property type="entry name" value="BIFUNCTIONAL INHIBITOR/LIPID-TRANSFER PROTEIN/SEED STORAGE 2S ALBUMIN SUPERFAMILY PROTEIN"/>
    <property type="match status" value="1"/>
</dbReference>
<dbReference type="RefSeq" id="WP_068138328.1">
    <property type="nucleotide sequence ID" value="NZ_CP042914.1"/>
</dbReference>
<proteinExistence type="predicted"/>
<dbReference type="EMBL" id="CP042914">
    <property type="protein sequence ID" value="QEG41381.1"/>
    <property type="molecule type" value="Genomic_DNA"/>
</dbReference>
<evidence type="ECO:0000256" key="1">
    <source>
        <dbReference type="SAM" id="MobiDB-lite"/>
    </source>
</evidence>
<feature type="region of interest" description="Disordered" evidence="1">
    <location>
        <begin position="311"/>
        <end position="556"/>
    </location>
</feature>
<feature type="compositionally biased region" description="Acidic residues" evidence="1">
    <location>
        <begin position="352"/>
        <end position="492"/>
    </location>
</feature>
<gene>
    <name evidence="2" type="ORF">UC8_34010</name>
</gene>
<dbReference type="OrthoDB" id="280375at2"/>
<keyword evidence="3" id="KW-1185">Reference proteome</keyword>
<organism evidence="2 3">
    <name type="scientific">Roseimaritima ulvae</name>
    <dbReference type="NCBI Taxonomy" id="980254"/>
    <lineage>
        <taxon>Bacteria</taxon>
        <taxon>Pseudomonadati</taxon>
        <taxon>Planctomycetota</taxon>
        <taxon>Planctomycetia</taxon>
        <taxon>Pirellulales</taxon>
        <taxon>Pirellulaceae</taxon>
        <taxon>Roseimaritima</taxon>
    </lineage>
</organism>